<name>A0ABV5JHB0_9RHOB</name>
<comment type="subcellular location">
    <subcellularLocation>
        <location evidence="1">Cell membrane</location>
        <topology evidence="1">Multi-pass membrane protein</topology>
    </subcellularLocation>
</comment>
<feature type="transmembrane region" description="Helical" evidence="6">
    <location>
        <begin position="276"/>
        <end position="296"/>
    </location>
</feature>
<sequence>MAILGFLINLAGATMLLLFAVRMVRTGIERGFGASFQRILTEREGLLGASSAGLGLAVVLQSSAAVALLVAGFSASGVLSFGTGLAVVLGGDLGSALIIQILSFRLDWLVPLLLAAGGWLFVNSDQRRLRQYGRIVMGIAFILISLRFLREAMDPIRESDFLPAIAEYLARDYLTAFLVGAALAFVMHSSVATILMCVTLVAIGAIPLEAGISLVLGANLGSAIIPIWLSRGMSPLARRVPFANFLLRGSWALVTLFLVNLLPVTTYLSMMGPAQTLINTHIAFNLSLLLLALPFVRKMGGVAEIYFPDEVAEAGITLAEPISALDRTVLDNPRLALASLKREILRMSELVERMAHPVMEVYESGDSRRISELIALDQQVNKTRTGVRRYVAEMSTENMSKLDVKLARELADYAINLGMAGDTVAKRLLPLAREVAKKELRFSKAGWSELVSMHECVISNMRLASNVLVSDDLESARLLIAEKAEIARVESKSRKRHLKRLSEGGAVSFESSDVHLETLRGLKDLNSQCSAVAYPLLYRNGQLLETRLIETLDDADAEI</sequence>
<dbReference type="InterPro" id="IPR026022">
    <property type="entry name" value="PhoU_dom"/>
</dbReference>
<evidence type="ECO:0000256" key="2">
    <source>
        <dbReference type="ARBA" id="ARBA00022475"/>
    </source>
</evidence>
<dbReference type="PANTHER" id="PTHR10010:SF46">
    <property type="entry name" value="SODIUM-DEPENDENT PHOSPHATE TRANSPORT PROTEIN 2B"/>
    <property type="match status" value="1"/>
</dbReference>
<keyword evidence="9" id="KW-1185">Reference proteome</keyword>
<dbReference type="InterPro" id="IPR003841">
    <property type="entry name" value="Na/Pi_transpt"/>
</dbReference>
<dbReference type="Proteomes" id="UP001589683">
    <property type="component" value="Unassembled WGS sequence"/>
</dbReference>
<dbReference type="NCBIfam" id="NF037997">
    <property type="entry name" value="Na_Pi_symport"/>
    <property type="match status" value="1"/>
</dbReference>
<feature type="transmembrane region" description="Helical" evidence="6">
    <location>
        <begin position="106"/>
        <end position="122"/>
    </location>
</feature>
<dbReference type="Pfam" id="PF02690">
    <property type="entry name" value="Na_Pi_cotrans"/>
    <property type="match status" value="2"/>
</dbReference>
<reference evidence="8 9" key="1">
    <citation type="submission" date="2024-09" db="EMBL/GenBank/DDBJ databases">
        <authorList>
            <person name="Sun Q."/>
            <person name="Mori K."/>
        </authorList>
    </citation>
    <scope>NUCLEOTIDE SEQUENCE [LARGE SCALE GENOMIC DNA]</scope>
    <source>
        <strain evidence="8 9">CECT 8726</strain>
    </source>
</reference>
<gene>
    <name evidence="8" type="ORF">ACFFUT_10175</name>
</gene>
<dbReference type="RefSeq" id="WP_213889932.1">
    <property type="nucleotide sequence ID" value="NZ_JAGFNU010000008.1"/>
</dbReference>
<feature type="transmembrane region" description="Helical" evidence="6">
    <location>
        <begin position="6"/>
        <end position="24"/>
    </location>
</feature>
<proteinExistence type="predicted"/>
<feature type="transmembrane region" description="Helical" evidence="6">
    <location>
        <begin position="212"/>
        <end position="229"/>
    </location>
</feature>
<keyword evidence="3 6" id="KW-0812">Transmembrane</keyword>
<evidence type="ECO:0000256" key="5">
    <source>
        <dbReference type="ARBA" id="ARBA00023136"/>
    </source>
</evidence>
<dbReference type="Gene3D" id="1.20.58.220">
    <property type="entry name" value="Phosphate transport system protein phou homolog 2, domain 2"/>
    <property type="match status" value="1"/>
</dbReference>
<feature type="domain" description="PhoU" evidence="7">
    <location>
        <begin position="344"/>
        <end position="423"/>
    </location>
</feature>
<evidence type="ECO:0000313" key="9">
    <source>
        <dbReference type="Proteomes" id="UP001589683"/>
    </source>
</evidence>
<evidence type="ECO:0000256" key="4">
    <source>
        <dbReference type="ARBA" id="ARBA00022989"/>
    </source>
</evidence>
<comment type="caution">
    <text evidence="8">The sequence shown here is derived from an EMBL/GenBank/DDBJ whole genome shotgun (WGS) entry which is preliminary data.</text>
</comment>
<evidence type="ECO:0000256" key="6">
    <source>
        <dbReference type="SAM" id="Phobius"/>
    </source>
</evidence>
<dbReference type="PANTHER" id="PTHR10010">
    <property type="entry name" value="SOLUTE CARRIER FAMILY 34 SODIUM PHOSPHATE , MEMBER 2-RELATED"/>
    <property type="match status" value="1"/>
</dbReference>
<organism evidence="8 9">
    <name type="scientific">Pseudohalocynthiibacter aestuariivivens</name>
    <dbReference type="NCBI Taxonomy" id="1591409"/>
    <lineage>
        <taxon>Bacteria</taxon>
        <taxon>Pseudomonadati</taxon>
        <taxon>Pseudomonadota</taxon>
        <taxon>Alphaproteobacteria</taxon>
        <taxon>Rhodobacterales</taxon>
        <taxon>Paracoccaceae</taxon>
        <taxon>Pseudohalocynthiibacter</taxon>
    </lineage>
</organism>
<evidence type="ECO:0000256" key="1">
    <source>
        <dbReference type="ARBA" id="ARBA00004651"/>
    </source>
</evidence>
<dbReference type="InterPro" id="IPR038078">
    <property type="entry name" value="PhoU-like_sf"/>
</dbReference>
<evidence type="ECO:0000256" key="3">
    <source>
        <dbReference type="ARBA" id="ARBA00022692"/>
    </source>
</evidence>
<dbReference type="SUPFAM" id="SSF109755">
    <property type="entry name" value="PhoU-like"/>
    <property type="match status" value="1"/>
</dbReference>
<keyword evidence="4 6" id="KW-1133">Transmembrane helix</keyword>
<feature type="transmembrane region" description="Helical" evidence="6">
    <location>
        <begin position="77"/>
        <end position="99"/>
    </location>
</feature>
<accession>A0ABV5JHB0</accession>
<evidence type="ECO:0000259" key="7">
    <source>
        <dbReference type="Pfam" id="PF01895"/>
    </source>
</evidence>
<dbReference type="EMBL" id="JBHMEA010000038">
    <property type="protein sequence ID" value="MFB9232148.1"/>
    <property type="molecule type" value="Genomic_DNA"/>
</dbReference>
<feature type="transmembrane region" description="Helical" evidence="6">
    <location>
        <begin position="134"/>
        <end position="152"/>
    </location>
</feature>
<dbReference type="Pfam" id="PF01895">
    <property type="entry name" value="PhoU"/>
    <property type="match status" value="1"/>
</dbReference>
<feature type="transmembrane region" description="Helical" evidence="6">
    <location>
        <begin position="250"/>
        <end position="270"/>
    </location>
</feature>
<keyword evidence="5 6" id="KW-0472">Membrane</keyword>
<protein>
    <submittedName>
        <fullName evidence="8">Na/Pi cotransporter family protein</fullName>
    </submittedName>
</protein>
<evidence type="ECO:0000313" key="8">
    <source>
        <dbReference type="EMBL" id="MFB9232148.1"/>
    </source>
</evidence>
<feature type="transmembrane region" description="Helical" evidence="6">
    <location>
        <begin position="173"/>
        <end position="206"/>
    </location>
</feature>
<keyword evidence="2" id="KW-1003">Cell membrane</keyword>